<dbReference type="EMBL" id="JBBUKT010000003">
    <property type="protein sequence ID" value="MEK7950999.1"/>
    <property type="molecule type" value="Genomic_DNA"/>
</dbReference>
<keyword evidence="1" id="KW-0732">Signal</keyword>
<evidence type="ECO:0000313" key="2">
    <source>
        <dbReference type="EMBL" id="MEK7950999.1"/>
    </source>
</evidence>
<name>A0ABU9ATC4_9BACT</name>
<dbReference type="RefSeq" id="WP_341404601.1">
    <property type="nucleotide sequence ID" value="NZ_JBBUKT010000003.1"/>
</dbReference>
<comment type="caution">
    <text evidence="2">The sequence shown here is derived from an EMBL/GenBank/DDBJ whole genome shotgun (WGS) entry which is preliminary data.</text>
</comment>
<gene>
    <name evidence="2" type="ORF">WKV53_10850</name>
</gene>
<keyword evidence="3" id="KW-1185">Reference proteome</keyword>
<proteinExistence type="predicted"/>
<sequence length="1208" mass="123246">MPSPNSSIQPGNAAVPFRPAFGLIPALLALACNTAHALDRTWIGGDANWADGGSITNWSPNDEPDSDDVAIFTSPNLVNLSSNNLIAGLMLSGSGELYTNSFDLTVDGLVQLDGASLIIGGNTSSLNADNLTLNGNGYFELQGGNLTLDEEVGSSVLDMNASSSFIGNGTVNFVDLPGAVTSQWVNDGTLTALSAPLIIFGAPVVGTLSISSSSANARIDLDGLSGAGAVNVNRNQTLDLNIPLLDTFDGTIGMFQNTTFDSAAAWTMSSGTFTVDNGAVPAVFPNPAVPAGVAIVSGGAFTLTGGTISVTDADGTLQIDSGFNLSGTGTLSNNGTVILNGTSTIAYAAGYSPASSSLLKISGSTTVNEAAGNFNWDGTGIASTTVLGTGLLSITANQVDTTDNVYGGTLTLQDNSDVSVNVVANLWTMAGTLHKQNAGNSTISGDAMNVTGSVVVDAGLLATPVTTLSPGANVTVNGGILSLGGGSVLAGPTSITGAGTMRLLGTSTVTANTTVDMSTFDWDGSGTGTLHTINDGVVFTISTSTFDDDGDMDDPINIGGIGGTLAVNKVPSWTMTRTLTTNTAVSGITSLNGSSRLIMSGASAILSANGQTSVNAPLTFGASSTTNIAAAGFVRLNGGDNVANLNRIEGGVINGPGPLVAINTRVLDGFGTINAPVTFQNSTSLRANDGTLTVNGAINEANTIGTSDNDGILNVVNAWNTNVAANVTLKGGTLQGGAMTVANINGINGHGTVTARVVNNTRLVASDASTTLIFQTAANDNDWDGGSNAGQLFAQNGTLEVRDNATFTFGGTVNASSGGKVYASGFGFNMGAASSILLSQGTFQTDESTQINGTVTVNGASPSTIQVQVNRFLDFKTGSNTTLNQNLTLLGNNISIEAGAIFSGNGAIVLPAGNHLILEAGENANVLLDMRGSFRPSGFETIGQVTVKDFQEAATSDLLIELTGTGLNQYDRVSVNGIAEIDGHLDIDIDGGFVPALGNTFNILSASGGVVGHFDSLSVSGTPAGLTFKINYLPTIVQVEVISGTEFETWINLFTSITNPADRLRTADPDHDGMNNLVEFALDGDPTTGKPSGKVVAKIAPVSGVNALTLTFPVRYANEFYDPPGGEFRMIGLTTPTLYYKAQATDDFVSYPLTVDRLTGADATAIQAGLPMLSPGWTYTTCRSPGPVAGDPREFMRLDISEGTFPPP</sequence>
<feature type="chain" id="PRO_5047457011" evidence="1">
    <location>
        <begin position="38"/>
        <end position="1208"/>
    </location>
</feature>
<dbReference type="Proteomes" id="UP001371305">
    <property type="component" value="Unassembled WGS sequence"/>
</dbReference>
<protein>
    <submittedName>
        <fullName evidence="2">Uncharacterized protein</fullName>
    </submittedName>
</protein>
<organism evidence="2 3">
    <name type="scientific">Luteolibacter soli</name>
    <dbReference type="NCBI Taxonomy" id="3135280"/>
    <lineage>
        <taxon>Bacteria</taxon>
        <taxon>Pseudomonadati</taxon>
        <taxon>Verrucomicrobiota</taxon>
        <taxon>Verrucomicrobiia</taxon>
        <taxon>Verrucomicrobiales</taxon>
        <taxon>Verrucomicrobiaceae</taxon>
        <taxon>Luteolibacter</taxon>
    </lineage>
</organism>
<feature type="signal peptide" evidence="1">
    <location>
        <begin position="1"/>
        <end position="37"/>
    </location>
</feature>
<accession>A0ABU9ATC4</accession>
<evidence type="ECO:0000256" key="1">
    <source>
        <dbReference type="SAM" id="SignalP"/>
    </source>
</evidence>
<evidence type="ECO:0000313" key="3">
    <source>
        <dbReference type="Proteomes" id="UP001371305"/>
    </source>
</evidence>
<reference evidence="2 3" key="1">
    <citation type="submission" date="2024-04" db="EMBL/GenBank/DDBJ databases">
        <title>Luteolibacter sp. isolated from soil.</title>
        <authorList>
            <person name="An J."/>
        </authorList>
    </citation>
    <scope>NUCLEOTIDE SEQUENCE [LARGE SCALE GENOMIC DNA]</scope>
    <source>
        <strain evidence="2 3">Y139</strain>
    </source>
</reference>